<gene>
    <name evidence="6" type="primary">RvY_09809-1</name>
    <name evidence="6" type="synonym">RvY_09809.1</name>
    <name evidence="6" type="ORF">RvY_09809</name>
</gene>
<dbReference type="AlphaFoldDB" id="A0A1D1VD03"/>
<keyword evidence="5" id="KW-0175">Coiled coil</keyword>
<dbReference type="PANTHER" id="PTHR21431:SF0">
    <property type="entry name" value="PREFOLDIN SUBUNIT 6"/>
    <property type="match status" value="1"/>
</dbReference>
<keyword evidence="7" id="KW-1185">Reference proteome</keyword>
<evidence type="ECO:0000313" key="6">
    <source>
        <dbReference type="EMBL" id="GAU98695.1"/>
    </source>
</evidence>
<dbReference type="OrthoDB" id="248120at2759"/>
<dbReference type="Gene3D" id="1.10.287.370">
    <property type="match status" value="1"/>
</dbReference>
<dbReference type="PANTHER" id="PTHR21431">
    <property type="entry name" value="PREFOLDIN SUBUNIT 6"/>
    <property type="match status" value="1"/>
</dbReference>
<dbReference type="STRING" id="947166.A0A1D1VD03"/>
<keyword evidence="3" id="KW-0143">Chaperone</keyword>
<comment type="similarity">
    <text evidence="1">Belongs to the prefoldin subunit beta family.</text>
</comment>
<sequence length="137" mass="15375">MLQSKASMGEKELQKSLQDATEQFQKLQKDLTKSAKAHHQLDTQFTENTSVKEELALLEPTAKVFKQVGPVLVPQELEEARSNVQKRLDWITSETKRIDGVIKEQEAGLKKQGEILQKLHATHQSVQSVSAGGDNRK</sequence>
<dbReference type="GO" id="GO:0006457">
    <property type="term" value="P:protein folding"/>
    <property type="evidence" value="ECO:0007669"/>
    <property type="project" value="InterPro"/>
</dbReference>
<name>A0A1D1VD03_RAMVA</name>
<evidence type="ECO:0000256" key="2">
    <source>
        <dbReference type="ARBA" id="ARBA00011695"/>
    </source>
</evidence>
<evidence type="ECO:0000256" key="1">
    <source>
        <dbReference type="ARBA" id="ARBA00008045"/>
    </source>
</evidence>
<dbReference type="GO" id="GO:0051082">
    <property type="term" value="F:unfolded protein binding"/>
    <property type="evidence" value="ECO:0007669"/>
    <property type="project" value="InterPro"/>
</dbReference>
<evidence type="ECO:0000256" key="3">
    <source>
        <dbReference type="ARBA" id="ARBA00023186"/>
    </source>
</evidence>
<evidence type="ECO:0000256" key="4">
    <source>
        <dbReference type="ARBA" id="ARBA00072592"/>
    </source>
</evidence>
<dbReference type="GO" id="GO:0016272">
    <property type="term" value="C:prefoldin complex"/>
    <property type="evidence" value="ECO:0007669"/>
    <property type="project" value="InterPro"/>
</dbReference>
<comment type="caution">
    <text evidence="6">The sequence shown here is derived from an EMBL/GenBank/DDBJ whole genome shotgun (WGS) entry which is preliminary data.</text>
</comment>
<organism evidence="6 7">
    <name type="scientific">Ramazzottius varieornatus</name>
    <name type="common">Water bear</name>
    <name type="synonym">Tardigrade</name>
    <dbReference type="NCBI Taxonomy" id="947166"/>
    <lineage>
        <taxon>Eukaryota</taxon>
        <taxon>Metazoa</taxon>
        <taxon>Ecdysozoa</taxon>
        <taxon>Tardigrada</taxon>
        <taxon>Eutardigrada</taxon>
        <taxon>Parachela</taxon>
        <taxon>Hypsibioidea</taxon>
        <taxon>Ramazzottiidae</taxon>
        <taxon>Ramazzottius</taxon>
    </lineage>
</organism>
<reference evidence="6 7" key="1">
    <citation type="journal article" date="2016" name="Nat. Commun.">
        <title>Extremotolerant tardigrade genome and improved radiotolerance of human cultured cells by tardigrade-unique protein.</title>
        <authorList>
            <person name="Hashimoto T."/>
            <person name="Horikawa D.D."/>
            <person name="Saito Y."/>
            <person name="Kuwahara H."/>
            <person name="Kozuka-Hata H."/>
            <person name="Shin-I T."/>
            <person name="Minakuchi Y."/>
            <person name="Ohishi K."/>
            <person name="Motoyama A."/>
            <person name="Aizu T."/>
            <person name="Enomoto A."/>
            <person name="Kondo K."/>
            <person name="Tanaka S."/>
            <person name="Hara Y."/>
            <person name="Koshikawa S."/>
            <person name="Sagara H."/>
            <person name="Miura T."/>
            <person name="Yokobori S."/>
            <person name="Miyagawa K."/>
            <person name="Suzuki Y."/>
            <person name="Kubo T."/>
            <person name="Oyama M."/>
            <person name="Kohara Y."/>
            <person name="Fujiyama A."/>
            <person name="Arakawa K."/>
            <person name="Katayama T."/>
            <person name="Toyoda A."/>
            <person name="Kunieda T."/>
        </authorList>
    </citation>
    <scope>NUCLEOTIDE SEQUENCE [LARGE SCALE GENOMIC DNA]</scope>
    <source>
        <strain evidence="6 7">YOKOZUNA-1</strain>
    </source>
</reference>
<dbReference type="GO" id="GO:0051131">
    <property type="term" value="P:chaperone-mediated protein complex assembly"/>
    <property type="evidence" value="ECO:0007669"/>
    <property type="project" value="TreeGrafter"/>
</dbReference>
<dbReference type="GO" id="GO:0005737">
    <property type="term" value="C:cytoplasm"/>
    <property type="evidence" value="ECO:0007669"/>
    <property type="project" value="TreeGrafter"/>
</dbReference>
<dbReference type="FunFam" id="1.10.287.370:FF:000003">
    <property type="entry name" value="Prefoldin subunit 6"/>
    <property type="match status" value="1"/>
</dbReference>
<dbReference type="InterPro" id="IPR009053">
    <property type="entry name" value="Prefoldin"/>
</dbReference>
<evidence type="ECO:0000256" key="5">
    <source>
        <dbReference type="SAM" id="Coils"/>
    </source>
</evidence>
<comment type="subunit">
    <text evidence="2">Heterohexamer of two PFD-alpha type and four PFD-beta type subunits.</text>
</comment>
<protein>
    <recommendedName>
        <fullName evidence="4">Probable prefoldin subunit 6</fullName>
    </recommendedName>
</protein>
<accession>A0A1D1VD03</accession>
<evidence type="ECO:0000313" key="7">
    <source>
        <dbReference type="Proteomes" id="UP000186922"/>
    </source>
</evidence>
<dbReference type="EMBL" id="BDGG01000004">
    <property type="protein sequence ID" value="GAU98695.1"/>
    <property type="molecule type" value="Genomic_DNA"/>
</dbReference>
<dbReference type="Pfam" id="PF01920">
    <property type="entry name" value="Prefoldin_2"/>
    <property type="match status" value="1"/>
</dbReference>
<dbReference type="CDD" id="cd23161">
    <property type="entry name" value="Prefoldin_6"/>
    <property type="match status" value="1"/>
</dbReference>
<dbReference type="GO" id="GO:0051087">
    <property type="term" value="F:protein-folding chaperone binding"/>
    <property type="evidence" value="ECO:0007669"/>
    <property type="project" value="TreeGrafter"/>
</dbReference>
<dbReference type="InterPro" id="IPR002777">
    <property type="entry name" value="PFD_beta-like"/>
</dbReference>
<dbReference type="Proteomes" id="UP000186922">
    <property type="component" value="Unassembled WGS sequence"/>
</dbReference>
<feature type="coiled-coil region" evidence="5">
    <location>
        <begin position="10"/>
        <end position="37"/>
    </location>
</feature>
<dbReference type="SUPFAM" id="SSF46579">
    <property type="entry name" value="Prefoldin"/>
    <property type="match status" value="1"/>
</dbReference>
<proteinExistence type="inferred from homology"/>